<dbReference type="AlphaFoldDB" id="A0A4U1FPR7"/>
<comment type="caution">
    <text evidence="1">The sequence shown here is derived from an EMBL/GenBank/DDBJ whole genome shotgun (WGS) entry which is preliminary data.</text>
</comment>
<evidence type="ECO:0000313" key="1">
    <source>
        <dbReference type="EMBL" id="TKC52205.1"/>
    </source>
</evidence>
<proteinExistence type="predicted"/>
<dbReference type="InterPro" id="IPR016187">
    <property type="entry name" value="CTDL_fold"/>
</dbReference>
<dbReference type="EMBL" id="RWIC01000037">
    <property type="protein sequence ID" value="TKC52205.1"/>
    <property type="molecule type" value="Genomic_DNA"/>
</dbReference>
<dbReference type="SUPFAM" id="SSF56436">
    <property type="entry name" value="C-type lectin-like"/>
    <property type="match status" value="1"/>
</dbReference>
<sequence length="167" mass="19393">MEADFWGLRSNVPFVGGCFGSFVEKLLYKKIKIVMKLSYNKGFILLMCNILLFHKSVSDEHLLNRMFSQHSLQDPPQISGKDLAAVLAEKSGLATNAAVTSFLVNQKHGKTVEIFVFLIIPVYFRYKTEMNWHYFMNSISYYYWTGLSYSEEHHAWLWEDNSTLSQD</sequence>
<name>A0A4U1FPR7_MONMO</name>
<accession>A0A4U1FPR7</accession>
<reference evidence="2" key="1">
    <citation type="journal article" date="2019" name="IScience">
        <title>Narwhal Genome Reveals Long-Term Low Genetic Diversity despite Current Large Abundance Size.</title>
        <authorList>
            <person name="Westbury M.V."/>
            <person name="Petersen B."/>
            <person name="Garde E."/>
            <person name="Heide-Jorgensen M.P."/>
            <person name="Lorenzen E.D."/>
        </authorList>
    </citation>
    <scope>NUCLEOTIDE SEQUENCE [LARGE SCALE GENOMIC DNA]</scope>
</reference>
<evidence type="ECO:0000313" key="2">
    <source>
        <dbReference type="Proteomes" id="UP000308365"/>
    </source>
</evidence>
<protein>
    <submittedName>
        <fullName evidence="1">Uncharacterized protein</fullName>
    </submittedName>
</protein>
<organism evidence="1 2">
    <name type="scientific">Monodon monoceros</name>
    <name type="common">Narwhal</name>
    <name type="synonym">Ceratodon monodon</name>
    <dbReference type="NCBI Taxonomy" id="40151"/>
    <lineage>
        <taxon>Eukaryota</taxon>
        <taxon>Metazoa</taxon>
        <taxon>Chordata</taxon>
        <taxon>Craniata</taxon>
        <taxon>Vertebrata</taxon>
        <taxon>Euteleostomi</taxon>
        <taxon>Mammalia</taxon>
        <taxon>Eutheria</taxon>
        <taxon>Laurasiatheria</taxon>
        <taxon>Artiodactyla</taxon>
        <taxon>Whippomorpha</taxon>
        <taxon>Cetacea</taxon>
        <taxon>Odontoceti</taxon>
        <taxon>Monodontidae</taxon>
        <taxon>Monodon</taxon>
    </lineage>
</organism>
<gene>
    <name evidence="1" type="ORF">EI555_018183</name>
</gene>
<dbReference type="Proteomes" id="UP000308365">
    <property type="component" value="Unassembled WGS sequence"/>
</dbReference>
<feature type="non-terminal residue" evidence="1">
    <location>
        <position position="167"/>
    </location>
</feature>